<dbReference type="EMBL" id="CP150484">
    <property type="protein sequence ID" value="WYW20098.1"/>
    <property type="molecule type" value="Genomic_DNA"/>
</dbReference>
<accession>A0ACD5BL23</accession>
<keyword evidence="2" id="KW-1185">Reference proteome</keyword>
<sequence length="374" mass="39372">MRKSLPGKKIIAVGSLVALLAATTATPALAVTHPRDEVDKALKTLVLDGVPGAQATVTNPSGRTWSEREGVGNVETGTPFPHGSKFRAASITKTFVAVVVLQLVAEGKVRLDTPIDRYLPGLVSGNGNDGTKITVRQLLQHTSGLYNYLRDLDLEEWRHRGAEPEELVAIGLAHPPLFAPGTSWSYSNTNYIIAGMLIEKLTGRSVADEIRSRITEPLGLGDTSLPSRGDEDLPYPHARGYAPGPAGHTDYTEFDPSAAGASGGLISTGADLNRFYGALVDGRLLPRAQLAEMQRTVPAPVGLPGAEYGLGIASVPLSCGGRFWGHGGNIVGYANLSGAVPHGRRVNVVVNLNPAPPKVADDLAKALDTGFCAR</sequence>
<name>A0ACD5BL23_9PSEU</name>
<evidence type="ECO:0000313" key="2">
    <source>
        <dbReference type="Proteomes" id="UP001456344"/>
    </source>
</evidence>
<reference evidence="1" key="1">
    <citation type="submission" date="2023-10" db="EMBL/GenBank/DDBJ databases">
        <title>Whole genome sequencing of actinobacterial strain Amycolatopsis sp. (BCA-696) identifies the underlying plant growth-promoting genes.</title>
        <authorList>
            <person name="Gandham P."/>
            <person name="Vadla N."/>
            <person name="Saji A."/>
            <person name="Srinivas V."/>
            <person name="Ruperao P."/>
            <person name="Selvanayagam S."/>
            <person name="Saxena R.K."/>
            <person name="Rathore A."/>
            <person name="Gopalakrishnan S."/>
            <person name="Thakur V."/>
        </authorList>
    </citation>
    <scope>NUCLEOTIDE SEQUENCE</scope>
    <source>
        <strain evidence="1">BCA-696</strain>
    </source>
</reference>
<evidence type="ECO:0000313" key="1">
    <source>
        <dbReference type="EMBL" id="WYW20098.1"/>
    </source>
</evidence>
<organism evidence="1 2">
    <name type="scientific">Amycolatopsis coloradensis</name>
    <dbReference type="NCBI Taxonomy" id="76021"/>
    <lineage>
        <taxon>Bacteria</taxon>
        <taxon>Bacillati</taxon>
        <taxon>Actinomycetota</taxon>
        <taxon>Actinomycetes</taxon>
        <taxon>Pseudonocardiales</taxon>
        <taxon>Pseudonocardiaceae</taxon>
        <taxon>Amycolatopsis</taxon>
    </lineage>
</organism>
<dbReference type="EC" id="3.1.1.103" evidence="1"/>
<dbReference type="Proteomes" id="UP001456344">
    <property type="component" value="Chromosome"/>
</dbReference>
<gene>
    <name evidence="1" type="ORF">LCL61_31570</name>
</gene>
<protein>
    <submittedName>
        <fullName evidence="1">Serine hydrolase domain-containing protein</fullName>
        <ecNumber evidence="1">3.1.1.103</ecNumber>
    </submittedName>
</protein>
<proteinExistence type="predicted"/>
<keyword evidence="1" id="KW-0378">Hydrolase</keyword>